<dbReference type="InterPro" id="IPR025714">
    <property type="entry name" value="Methyltranfer_dom"/>
</dbReference>
<keyword evidence="2" id="KW-0489">Methyltransferase</keyword>
<sequence length="218" mass="24306">MRKMDGEEFDPLVPFFDGMACTKWLGAVHDQLKQATGTWSGKRVLDVGCGTGRLLFRGVDEADHVVGIDLSEGMIQAANELYEENGKKDKATFQVGDAYSLPFGDHEFDLAISTCVLFLLPEPAKGIKEMIRVVKEGGMIAMLNPSEHMSQQTAAEYCERHKITQFEETTLLKWSNISTLRHRYNSEELSMFLKGCGAKEVEHFPVVDGLALITICKL</sequence>
<dbReference type="PANTHER" id="PTHR43591">
    <property type="entry name" value="METHYLTRANSFERASE"/>
    <property type="match status" value="1"/>
</dbReference>
<name>A0ABT5VC46_9BACI</name>
<comment type="caution">
    <text evidence="2">The sequence shown here is derived from an EMBL/GenBank/DDBJ whole genome shotgun (WGS) entry which is preliminary data.</text>
</comment>
<dbReference type="Gene3D" id="3.40.50.150">
    <property type="entry name" value="Vaccinia Virus protein VP39"/>
    <property type="match status" value="1"/>
</dbReference>
<protein>
    <submittedName>
        <fullName evidence="2">Class I SAM-dependent methyltransferase</fullName>
    </submittedName>
</protein>
<dbReference type="RefSeq" id="WP_275117648.1">
    <property type="nucleotide sequence ID" value="NZ_JAOTPO010000003.1"/>
</dbReference>
<dbReference type="PANTHER" id="PTHR43591:SF110">
    <property type="entry name" value="RHODANESE DOMAIN-CONTAINING PROTEIN"/>
    <property type="match status" value="1"/>
</dbReference>
<dbReference type="SUPFAM" id="SSF53335">
    <property type="entry name" value="S-adenosyl-L-methionine-dependent methyltransferases"/>
    <property type="match status" value="1"/>
</dbReference>
<gene>
    <name evidence="2" type="ORF">N7Z68_06490</name>
</gene>
<dbReference type="EMBL" id="JAOTPO010000003">
    <property type="protein sequence ID" value="MDE5413028.1"/>
    <property type="molecule type" value="Genomic_DNA"/>
</dbReference>
<evidence type="ECO:0000259" key="1">
    <source>
        <dbReference type="Pfam" id="PF13847"/>
    </source>
</evidence>
<dbReference type="Pfam" id="PF13847">
    <property type="entry name" value="Methyltransf_31"/>
    <property type="match status" value="1"/>
</dbReference>
<dbReference type="CDD" id="cd02440">
    <property type="entry name" value="AdoMet_MTases"/>
    <property type="match status" value="1"/>
</dbReference>
<dbReference type="GO" id="GO:0032259">
    <property type="term" value="P:methylation"/>
    <property type="evidence" value="ECO:0007669"/>
    <property type="project" value="UniProtKB-KW"/>
</dbReference>
<dbReference type="GO" id="GO:0008168">
    <property type="term" value="F:methyltransferase activity"/>
    <property type="evidence" value="ECO:0007669"/>
    <property type="project" value="UniProtKB-KW"/>
</dbReference>
<dbReference type="InterPro" id="IPR029063">
    <property type="entry name" value="SAM-dependent_MTases_sf"/>
</dbReference>
<keyword evidence="2" id="KW-0808">Transferase</keyword>
<keyword evidence="3" id="KW-1185">Reference proteome</keyword>
<organism evidence="2 3">
    <name type="scientific">Alkalihalobacterium chitinilyticum</name>
    <dbReference type="NCBI Taxonomy" id="2980103"/>
    <lineage>
        <taxon>Bacteria</taxon>
        <taxon>Bacillati</taxon>
        <taxon>Bacillota</taxon>
        <taxon>Bacilli</taxon>
        <taxon>Bacillales</taxon>
        <taxon>Bacillaceae</taxon>
        <taxon>Alkalihalobacterium</taxon>
    </lineage>
</organism>
<evidence type="ECO:0000313" key="2">
    <source>
        <dbReference type="EMBL" id="MDE5413028.1"/>
    </source>
</evidence>
<reference evidence="2" key="1">
    <citation type="submission" date="2024-05" db="EMBL/GenBank/DDBJ databases">
        <title>Alkalihalobacillus sp. strain MEB203 novel alkaliphilic bacterium from Lonar Lake, India.</title>
        <authorList>
            <person name="Joshi A."/>
            <person name="Thite S."/>
            <person name="Mengade P."/>
        </authorList>
    </citation>
    <scope>NUCLEOTIDE SEQUENCE</scope>
    <source>
        <strain evidence="2">MEB 203</strain>
    </source>
</reference>
<dbReference type="Proteomes" id="UP001148125">
    <property type="component" value="Unassembled WGS sequence"/>
</dbReference>
<accession>A0ABT5VC46</accession>
<feature type="domain" description="Methyltransferase" evidence="1">
    <location>
        <begin position="40"/>
        <end position="172"/>
    </location>
</feature>
<evidence type="ECO:0000313" key="3">
    <source>
        <dbReference type="Proteomes" id="UP001148125"/>
    </source>
</evidence>
<proteinExistence type="predicted"/>